<dbReference type="EMBL" id="WHUW01000148">
    <property type="protein sequence ID" value="KAF8420949.1"/>
    <property type="molecule type" value="Genomic_DNA"/>
</dbReference>
<proteinExistence type="predicted"/>
<name>A0AAD4G6B6_BOLED</name>
<feature type="region of interest" description="Disordered" evidence="2">
    <location>
        <begin position="27"/>
        <end position="57"/>
    </location>
</feature>
<evidence type="ECO:0000256" key="2">
    <source>
        <dbReference type="SAM" id="MobiDB-lite"/>
    </source>
</evidence>
<dbReference type="AlphaFoldDB" id="A0AAD4G6B6"/>
<reference evidence="4" key="2">
    <citation type="journal article" date="2020" name="Nat. Commun.">
        <title>Large-scale genome sequencing of mycorrhizal fungi provides insights into the early evolution of symbiotic traits.</title>
        <authorList>
            <person name="Miyauchi S."/>
            <person name="Kiss E."/>
            <person name="Kuo A."/>
            <person name="Drula E."/>
            <person name="Kohler A."/>
            <person name="Sanchez-Garcia M."/>
            <person name="Morin E."/>
            <person name="Andreopoulos B."/>
            <person name="Barry K.W."/>
            <person name="Bonito G."/>
            <person name="Buee M."/>
            <person name="Carver A."/>
            <person name="Chen C."/>
            <person name="Cichocki N."/>
            <person name="Clum A."/>
            <person name="Culley D."/>
            <person name="Crous P.W."/>
            <person name="Fauchery L."/>
            <person name="Girlanda M."/>
            <person name="Hayes R.D."/>
            <person name="Keri Z."/>
            <person name="LaButti K."/>
            <person name="Lipzen A."/>
            <person name="Lombard V."/>
            <person name="Magnuson J."/>
            <person name="Maillard F."/>
            <person name="Murat C."/>
            <person name="Nolan M."/>
            <person name="Ohm R.A."/>
            <person name="Pangilinan J."/>
            <person name="Pereira M.F."/>
            <person name="Perotto S."/>
            <person name="Peter M."/>
            <person name="Pfister S."/>
            <person name="Riley R."/>
            <person name="Sitrit Y."/>
            <person name="Stielow J.B."/>
            <person name="Szollosi G."/>
            <person name="Zifcakova L."/>
            <person name="Stursova M."/>
            <person name="Spatafora J.W."/>
            <person name="Tedersoo L."/>
            <person name="Vaario L.M."/>
            <person name="Yamada A."/>
            <person name="Yan M."/>
            <person name="Wang P."/>
            <person name="Xu J."/>
            <person name="Bruns T."/>
            <person name="Baldrian P."/>
            <person name="Vilgalys R."/>
            <person name="Dunand C."/>
            <person name="Henrissat B."/>
            <person name="Grigoriev I.V."/>
            <person name="Hibbett D."/>
            <person name="Nagy L.G."/>
            <person name="Martin F.M."/>
        </authorList>
    </citation>
    <scope>NUCLEOTIDE SEQUENCE</scope>
    <source>
        <strain evidence="4">BED1</strain>
    </source>
</reference>
<keyword evidence="1" id="KW-0479">Metal-binding</keyword>
<comment type="caution">
    <text evidence="4">The sequence shown here is derived from an EMBL/GenBank/DDBJ whole genome shotgun (WGS) entry which is preliminary data.</text>
</comment>
<dbReference type="PROSITE" id="PS00028">
    <property type="entry name" value="ZINC_FINGER_C2H2_1"/>
    <property type="match status" value="1"/>
</dbReference>
<evidence type="ECO:0000313" key="4">
    <source>
        <dbReference type="EMBL" id="KAF8420949.1"/>
    </source>
</evidence>
<evidence type="ECO:0000313" key="5">
    <source>
        <dbReference type="Proteomes" id="UP001194468"/>
    </source>
</evidence>
<keyword evidence="1" id="KW-0862">Zinc</keyword>
<keyword evidence="1" id="KW-0863">Zinc-finger</keyword>
<evidence type="ECO:0000259" key="3">
    <source>
        <dbReference type="PROSITE" id="PS50157"/>
    </source>
</evidence>
<feature type="domain" description="C2H2-type" evidence="3">
    <location>
        <begin position="13"/>
        <end position="45"/>
    </location>
</feature>
<reference evidence="4" key="1">
    <citation type="submission" date="2019-10" db="EMBL/GenBank/DDBJ databases">
        <authorList>
            <consortium name="DOE Joint Genome Institute"/>
            <person name="Kuo A."/>
            <person name="Miyauchi S."/>
            <person name="Kiss E."/>
            <person name="Drula E."/>
            <person name="Kohler A."/>
            <person name="Sanchez-Garcia M."/>
            <person name="Andreopoulos B."/>
            <person name="Barry K.W."/>
            <person name="Bonito G."/>
            <person name="Buee M."/>
            <person name="Carver A."/>
            <person name="Chen C."/>
            <person name="Cichocki N."/>
            <person name="Clum A."/>
            <person name="Culley D."/>
            <person name="Crous P.W."/>
            <person name="Fauchery L."/>
            <person name="Girlanda M."/>
            <person name="Hayes R."/>
            <person name="Keri Z."/>
            <person name="LaButti K."/>
            <person name="Lipzen A."/>
            <person name="Lombard V."/>
            <person name="Magnuson J."/>
            <person name="Maillard F."/>
            <person name="Morin E."/>
            <person name="Murat C."/>
            <person name="Nolan M."/>
            <person name="Ohm R."/>
            <person name="Pangilinan J."/>
            <person name="Pereira M."/>
            <person name="Perotto S."/>
            <person name="Peter M."/>
            <person name="Riley R."/>
            <person name="Sitrit Y."/>
            <person name="Stielow B."/>
            <person name="Szollosi G."/>
            <person name="Zifcakova L."/>
            <person name="Stursova M."/>
            <person name="Spatafora J.W."/>
            <person name="Tedersoo L."/>
            <person name="Vaario L.-M."/>
            <person name="Yamada A."/>
            <person name="Yan M."/>
            <person name="Wang P."/>
            <person name="Xu J."/>
            <person name="Bruns T."/>
            <person name="Baldrian P."/>
            <person name="Vilgalys R."/>
            <person name="Henrissat B."/>
            <person name="Grigoriev I.V."/>
            <person name="Hibbett D."/>
            <person name="Nagy L.G."/>
            <person name="Martin F.M."/>
        </authorList>
    </citation>
    <scope>NUCLEOTIDE SEQUENCE</scope>
    <source>
        <strain evidence="4">BED1</strain>
    </source>
</reference>
<dbReference type="GO" id="GO:0008270">
    <property type="term" value="F:zinc ion binding"/>
    <property type="evidence" value="ECO:0007669"/>
    <property type="project" value="UniProtKB-KW"/>
</dbReference>
<dbReference type="PROSITE" id="PS50157">
    <property type="entry name" value="ZINC_FINGER_C2H2_2"/>
    <property type="match status" value="1"/>
</dbReference>
<accession>A0AAD4G6B6</accession>
<dbReference type="InterPro" id="IPR041078">
    <property type="entry name" value="Plavaka"/>
</dbReference>
<dbReference type="Proteomes" id="UP001194468">
    <property type="component" value="Unassembled WGS sequence"/>
</dbReference>
<keyword evidence="5" id="KW-1185">Reference proteome</keyword>
<feature type="region of interest" description="Disordered" evidence="2">
    <location>
        <begin position="672"/>
        <end position="715"/>
    </location>
</feature>
<protein>
    <recommendedName>
        <fullName evidence="3">C2H2-type domain-containing protein</fullName>
    </recommendedName>
</protein>
<evidence type="ECO:0000256" key="1">
    <source>
        <dbReference type="PROSITE-ProRule" id="PRU00042"/>
    </source>
</evidence>
<organism evidence="4 5">
    <name type="scientific">Boletus edulis BED1</name>
    <dbReference type="NCBI Taxonomy" id="1328754"/>
    <lineage>
        <taxon>Eukaryota</taxon>
        <taxon>Fungi</taxon>
        <taxon>Dikarya</taxon>
        <taxon>Basidiomycota</taxon>
        <taxon>Agaricomycotina</taxon>
        <taxon>Agaricomycetes</taxon>
        <taxon>Agaricomycetidae</taxon>
        <taxon>Boletales</taxon>
        <taxon>Boletineae</taxon>
        <taxon>Boletaceae</taxon>
        <taxon>Boletoideae</taxon>
        <taxon>Boletus</taxon>
    </lineage>
</organism>
<dbReference type="Pfam" id="PF18759">
    <property type="entry name" value="Plavaka"/>
    <property type="match status" value="1"/>
</dbReference>
<sequence>MPRVRRSFTTSRIPCPHPGCQQLLKNKSALTQHQRSAHQHSFRIPKPGQPREVHDGTANKQQCFTRDYHPLLDAAPPPPPPVRSNDDWTPYRNRLEFETAHFLFSQAEMSGQKIDTLLHLWGVSLAVHGDAPPFANHQDLYETIDATSLGDVPWTSHSVSYIGDRTYDPAPWMDASYEFHFRDPHKLVQNILKNPDFKNEIDYAPYREWEECSDGAYSRRWHDLMSADWAWNQADIIAQDPATHGSAFVPIILGSDKTTVSVGTGQNDYHPIYLSVGNVHNNVRRAHRNALVLLGFLAIPKTRKKHTNDARFRTFKKQLFHFSLSKILETLKPGMTVPEVTMCADGHYRKVVYGLGPYIADYEEQVILAGIVRNWCGRCLAFPWDLDGEHGNRTRELLEALIEEVDTGTLWDEWGIVVDVIRFTSNFPRSDIHALLAPDLLHQLIKGVFKDHLVDWVCNYLEETYGSTRAKEILDDIDRRIAVAPPFSGLRRFADGRGFNQWTGDDSKALMKVYLNAVEGYIPDNMMRTFRAFLEFCYIARHNIITEDMLKDLGDTLERFHEYREIFIATNVRSNFALPRQHAMKHYPELIRLFGAPNGLCSSITESKHIKAVKRPYRRSNKFNALKQMLLTNQRIDKLAASLVDFTACGMLIEPSAMSHLRYFEKQLNADSDEDAHGGRSADSNDVNQQAGHAEEEEEERDEGEESDDEGGAVEGEQVLCDIRLARTIQRHRARTVPDLAEELDIPELPTLIRRFLYDQLHPDADVPLRQMPVYGGRLNVFHSAMATFFAPSDPSGIGGMYREHIRATPSWRRGAARYDTVLVDSDYSPNSINGMEVARVLCFFSIPYSNNTFPCVLVHWYKRIGSQPDNATGLWMDRSRELSVIHLDSVFRAVHLLPMFGNSDPIHPAVRYDTSLDAFKAYYVNKFADHHSFEILS</sequence>
<feature type="compositionally biased region" description="Acidic residues" evidence="2">
    <location>
        <begin position="695"/>
        <end position="712"/>
    </location>
</feature>
<dbReference type="InterPro" id="IPR013087">
    <property type="entry name" value="Znf_C2H2_type"/>
</dbReference>
<gene>
    <name evidence="4" type="ORF">L210DRAFT_3615450</name>
</gene>